<gene>
    <name evidence="1" type="ORF">LCGC14_0403340</name>
</gene>
<dbReference type="AlphaFoldDB" id="A0A0F9VI19"/>
<name>A0A0F9VI19_9ZZZZ</name>
<accession>A0A0F9VI19</accession>
<reference evidence="1" key="1">
    <citation type="journal article" date="2015" name="Nature">
        <title>Complex archaea that bridge the gap between prokaryotes and eukaryotes.</title>
        <authorList>
            <person name="Spang A."/>
            <person name="Saw J.H."/>
            <person name="Jorgensen S.L."/>
            <person name="Zaremba-Niedzwiedzka K."/>
            <person name="Martijn J."/>
            <person name="Lind A.E."/>
            <person name="van Eijk R."/>
            <person name="Schleper C."/>
            <person name="Guy L."/>
            <person name="Ettema T.J."/>
        </authorList>
    </citation>
    <scope>NUCLEOTIDE SEQUENCE</scope>
</reference>
<protein>
    <recommendedName>
        <fullName evidence="2">DUF1353 domain-containing protein</fullName>
    </recommendedName>
</protein>
<sequence>MKFQYRKLSREERKGSKWKYEVTETYIHEIDLGGIELAVRDKAGGVVFWYSPRTKRLYIGPGYRWDGPSGPTFDTESFMRGSAVHDALCQLTDLGLLDWIYREIADKELVIITKEDGMGWLRRQWVYAGVRLWSWWKQITNPRRHPRGKIIEV</sequence>
<organism evidence="1">
    <name type="scientific">marine sediment metagenome</name>
    <dbReference type="NCBI Taxonomy" id="412755"/>
    <lineage>
        <taxon>unclassified sequences</taxon>
        <taxon>metagenomes</taxon>
        <taxon>ecological metagenomes</taxon>
    </lineage>
</organism>
<dbReference type="EMBL" id="LAZR01000349">
    <property type="protein sequence ID" value="KKN73161.1"/>
    <property type="molecule type" value="Genomic_DNA"/>
</dbReference>
<evidence type="ECO:0008006" key="2">
    <source>
        <dbReference type="Google" id="ProtNLM"/>
    </source>
</evidence>
<proteinExistence type="predicted"/>
<evidence type="ECO:0000313" key="1">
    <source>
        <dbReference type="EMBL" id="KKN73161.1"/>
    </source>
</evidence>
<comment type="caution">
    <text evidence="1">The sequence shown here is derived from an EMBL/GenBank/DDBJ whole genome shotgun (WGS) entry which is preliminary data.</text>
</comment>